<reference evidence="2 3" key="1">
    <citation type="submission" date="2022-01" db="EMBL/GenBank/DDBJ databases">
        <title>Flavihumibacter sp. nov., isolated from sediment of a river.</title>
        <authorList>
            <person name="Liu H."/>
        </authorList>
    </citation>
    <scope>NUCLEOTIDE SEQUENCE [LARGE SCALE GENOMIC DNA]</scope>
    <source>
        <strain evidence="2 3">RY-1</strain>
    </source>
</reference>
<sequence>MISKRKKIVIIVGSASKHSANQKIINYLSERLGPAFELIVYSDLRIFPHFEPELSTNCPPLSIIELRTTIEHSDGVIICSPEYIFSIPSGLKNILEWCVATTIFNGKPTGLITASASGKEGHKELKLIMNTLMAKFTEETTLLIQGVKSKVDFDGNITDQVTEKELGTFLITFESLVTESNML</sequence>
<dbReference type="InterPro" id="IPR005025">
    <property type="entry name" value="FMN_Rdtase-like_dom"/>
</dbReference>
<keyword evidence="3" id="KW-1185">Reference proteome</keyword>
<feature type="domain" description="NADPH-dependent FMN reductase-like" evidence="1">
    <location>
        <begin position="7"/>
        <end position="136"/>
    </location>
</feature>
<evidence type="ECO:0000313" key="2">
    <source>
        <dbReference type="EMBL" id="MCF1713683.1"/>
    </source>
</evidence>
<dbReference type="Pfam" id="PF03358">
    <property type="entry name" value="FMN_red"/>
    <property type="match status" value="1"/>
</dbReference>
<dbReference type="SUPFAM" id="SSF52218">
    <property type="entry name" value="Flavoproteins"/>
    <property type="match status" value="1"/>
</dbReference>
<protein>
    <submittedName>
        <fullName evidence="2">NAD(P)H-dependent oxidoreductase</fullName>
    </submittedName>
</protein>
<organism evidence="2 3">
    <name type="scientific">Flavihumibacter fluminis</name>
    <dbReference type="NCBI Taxonomy" id="2909236"/>
    <lineage>
        <taxon>Bacteria</taxon>
        <taxon>Pseudomonadati</taxon>
        <taxon>Bacteroidota</taxon>
        <taxon>Chitinophagia</taxon>
        <taxon>Chitinophagales</taxon>
        <taxon>Chitinophagaceae</taxon>
        <taxon>Flavihumibacter</taxon>
    </lineage>
</organism>
<evidence type="ECO:0000259" key="1">
    <source>
        <dbReference type="Pfam" id="PF03358"/>
    </source>
</evidence>
<dbReference type="InterPro" id="IPR050712">
    <property type="entry name" value="NAD(P)H-dep_reductase"/>
</dbReference>
<name>A0ABS9BDA4_9BACT</name>
<dbReference type="Proteomes" id="UP001200145">
    <property type="component" value="Unassembled WGS sequence"/>
</dbReference>
<dbReference type="PANTHER" id="PTHR30543:SF21">
    <property type="entry name" value="NAD(P)H-DEPENDENT FMN REDUCTASE LOT6"/>
    <property type="match status" value="1"/>
</dbReference>
<proteinExistence type="predicted"/>
<comment type="caution">
    <text evidence="2">The sequence shown here is derived from an EMBL/GenBank/DDBJ whole genome shotgun (WGS) entry which is preliminary data.</text>
</comment>
<accession>A0ABS9BDA4</accession>
<dbReference type="RefSeq" id="WP_234864211.1">
    <property type="nucleotide sequence ID" value="NZ_JAKEVY010000001.1"/>
</dbReference>
<gene>
    <name evidence="2" type="ORF">L0U88_03445</name>
</gene>
<dbReference type="PANTHER" id="PTHR30543">
    <property type="entry name" value="CHROMATE REDUCTASE"/>
    <property type="match status" value="1"/>
</dbReference>
<dbReference type="Gene3D" id="3.40.50.360">
    <property type="match status" value="1"/>
</dbReference>
<dbReference type="InterPro" id="IPR029039">
    <property type="entry name" value="Flavoprotein-like_sf"/>
</dbReference>
<dbReference type="EMBL" id="JAKEVY010000001">
    <property type="protein sequence ID" value="MCF1713683.1"/>
    <property type="molecule type" value="Genomic_DNA"/>
</dbReference>
<evidence type="ECO:0000313" key="3">
    <source>
        <dbReference type="Proteomes" id="UP001200145"/>
    </source>
</evidence>